<dbReference type="EMBL" id="LAZR01027826">
    <property type="protein sequence ID" value="KKL64490.1"/>
    <property type="molecule type" value="Genomic_DNA"/>
</dbReference>
<organism evidence="1">
    <name type="scientific">marine sediment metagenome</name>
    <dbReference type="NCBI Taxonomy" id="412755"/>
    <lineage>
        <taxon>unclassified sequences</taxon>
        <taxon>metagenomes</taxon>
        <taxon>ecological metagenomes</taxon>
    </lineage>
</organism>
<gene>
    <name evidence="1" type="ORF">LCGC14_2164560</name>
</gene>
<feature type="non-terminal residue" evidence="1">
    <location>
        <position position="1"/>
    </location>
</feature>
<accession>A0A0F9G4J7</accession>
<comment type="caution">
    <text evidence="1">The sequence shown here is derived from an EMBL/GenBank/DDBJ whole genome shotgun (WGS) entry which is preliminary data.</text>
</comment>
<evidence type="ECO:0000313" key="1">
    <source>
        <dbReference type="EMBL" id="KKL64490.1"/>
    </source>
</evidence>
<name>A0A0F9G4J7_9ZZZZ</name>
<sequence length="30" mass="3434">LITDLKWMIPLSLSNIQFPIPIIQNELGII</sequence>
<proteinExistence type="predicted"/>
<dbReference type="AlphaFoldDB" id="A0A0F9G4J7"/>
<reference evidence="1" key="1">
    <citation type="journal article" date="2015" name="Nature">
        <title>Complex archaea that bridge the gap between prokaryotes and eukaryotes.</title>
        <authorList>
            <person name="Spang A."/>
            <person name="Saw J.H."/>
            <person name="Jorgensen S.L."/>
            <person name="Zaremba-Niedzwiedzka K."/>
            <person name="Martijn J."/>
            <person name="Lind A.E."/>
            <person name="van Eijk R."/>
            <person name="Schleper C."/>
            <person name="Guy L."/>
            <person name="Ettema T.J."/>
        </authorList>
    </citation>
    <scope>NUCLEOTIDE SEQUENCE</scope>
</reference>
<protein>
    <submittedName>
        <fullName evidence="1">Uncharacterized protein</fullName>
    </submittedName>
</protein>